<dbReference type="OrthoDB" id="20916at2"/>
<accession>A0A117UXD6</accession>
<dbReference type="PANTHER" id="PTHR47237:SF2">
    <property type="entry name" value="BLL4206 PROTEIN"/>
    <property type="match status" value="1"/>
</dbReference>
<dbReference type="InterPro" id="IPR041496">
    <property type="entry name" value="YitH/HolE_GNAT"/>
</dbReference>
<comment type="caution">
    <text evidence="2">The sequence shown here is derived from an EMBL/GenBank/DDBJ whole genome shotgun (WGS) entry which is preliminary data.</text>
</comment>
<organism evidence="2 3">
    <name type="scientific">Novosphingobium fuchskuhlense</name>
    <dbReference type="NCBI Taxonomy" id="1117702"/>
    <lineage>
        <taxon>Bacteria</taxon>
        <taxon>Pseudomonadati</taxon>
        <taxon>Pseudomonadota</taxon>
        <taxon>Alphaproteobacteria</taxon>
        <taxon>Sphingomonadales</taxon>
        <taxon>Sphingomonadaceae</taxon>
        <taxon>Novosphingobium</taxon>
    </lineage>
</organism>
<gene>
    <name evidence="2" type="ORF">AQZ52_04970</name>
</gene>
<dbReference type="CDD" id="cd04301">
    <property type="entry name" value="NAT_SF"/>
    <property type="match status" value="1"/>
</dbReference>
<dbReference type="GO" id="GO:0016747">
    <property type="term" value="F:acyltransferase activity, transferring groups other than amino-acyl groups"/>
    <property type="evidence" value="ECO:0007669"/>
    <property type="project" value="InterPro"/>
</dbReference>
<keyword evidence="3" id="KW-1185">Reference proteome</keyword>
<dbReference type="Proteomes" id="UP000058012">
    <property type="component" value="Unassembled WGS sequence"/>
</dbReference>
<dbReference type="PROSITE" id="PS51186">
    <property type="entry name" value="GNAT"/>
    <property type="match status" value="1"/>
</dbReference>
<dbReference type="Gene3D" id="3.40.630.30">
    <property type="match status" value="1"/>
</dbReference>
<name>A0A117UXD6_9SPHN</name>
<dbReference type="Gene3D" id="3.40.630.90">
    <property type="match status" value="1"/>
</dbReference>
<protein>
    <recommendedName>
        <fullName evidence="1">N-acetyltransferase domain-containing protein</fullName>
    </recommendedName>
</protein>
<dbReference type="SUPFAM" id="SSF55729">
    <property type="entry name" value="Acyl-CoA N-acyltransferases (Nat)"/>
    <property type="match status" value="1"/>
</dbReference>
<dbReference type="InterPro" id="IPR052729">
    <property type="entry name" value="Acyl/Acetyltrans_Enzymes"/>
</dbReference>
<evidence type="ECO:0000313" key="2">
    <source>
        <dbReference type="EMBL" id="KUR72598.1"/>
    </source>
</evidence>
<dbReference type="InterPro" id="IPR016181">
    <property type="entry name" value="Acyl_CoA_acyltransferase"/>
</dbReference>
<evidence type="ECO:0000259" key="1">
    <source>
        <dbReference type="PROSITE" id="PS51186"/>
    </source>
</evidence>
<reference evidence="2 3" key="1">
    <citation type="submission" date="2015-10" db="EMBL/GenBank/DDBJ databases">
        <title>Draft genome sequence of Novosphingobium fuchskuhlense DSM 25065 isolated from a surface water sample of the southwest basin of Lake Grosse Fuchskuhle.</title>
        <authorList>
            <person name="Ruckert C."/>
            <person name="Winkler A."/>
            <person name="Glaeser J."/>
            <person name="Grossart H.-P."/>
            <person name="Kalinowski J."/>
            <person name="Glaeser S."/>
        </authorList>
    </citation>
    <scope>NUCLEOTIDE SEQUENCE [LARGE SCALE GENOMIC DNA]</scope>
    <source>
        <strain evidence="2 3">FNE08-7</strain>
    </source>
</reference>
<feature type="domain" description="N-acetyltransferase" evidence="1">
    <location>
        <begin position="12"/>
        <end position="151"/>
    </location>
</feature>
<dbReference type="AlphaFoldDB" id="A0A117UXD6"/>
<dbReference type="STRING" id="1117702.AQZ52_04970"/>
<proteinExistence type="predicted"/>
<dbReference type="PANTHER" id="PTHR47237">
    <property type="entry name" value="SLL0310 PROTEIN"/>
    <property type="match status" value="1"/>
</dbReference>
<dbReference type="Pfam" id="PF00583">
    <property type="entry name" value="Acetyltransf_1"/>
    <property type="match status" value="1"/>
</dbReference>
<dbReference type="RefSeq" id="WP_067906920.1">
    <property type="nucleotide sequence ID" value="NZ_KQ954244.1"/>
</dbReference>
<dbReference type="EMBL" id="LLZS01000003">
    <property type="protein sequence ID" value="KUR72598.1"/>
    <property type="molecule type" value="Genomic_DNA"/>
</dbReference>
<sequence>MEFETADIFNAAEIGPMTYAEAVQIFALARAEGWNPGTFDLACAWTCDPEAFIALRHQETMIAGGSIFRHNADFGFMGLFIVEPRYRGLGLGRRLWHDRLARLRARLTPGAVIAMDGVFEMERFYAAGGFEPAYATTRYQGIAVPAPTPKVDNALQIDCAPRHEAVLALDRRTVPYDRTGLLSRWLALPETIQGAAIREGELVGFGLARPASSGFKIGPLIARDPQVARALFADLVARVAGHQIAIDVPAPNQDGAALALSYGLSPVFGCRRMYFGHKPAEDLSSVYAAMSLEFG</sequence>
<dbReference type="Pfam" id="PF18014">
    <property type="entry name" value="Acetyltransf_18"/>
    <property type="match status" value="1"/>
</dbReference>
<evidence type="ECO:0000313" key="3">
    <source>
        <dbReference type="Proteomes" id="UP000058012"/>
    </source>
</evidence>
<dbReference type="InterPro" id="IPR000182">
    <property type="entry name" value="GNAT_dom"/>
</dbReference>